<feature type="disulfide bond" evidence="17">
    <location>
        <begin position="67"/>
        <end position="72"/>
    </location>
</feature>
<feature type="binding site" evidence="15">
    <location>
        <position position="249"/>
    </location>
    <ligand>
        <name>Ca(2+)</name>
        <dbReference type="ChEBI" id="CHEBI:29108"/>
        <label>2</label>
    </ligand>
</feature>
<feature type="disulfide bond" evidence="17">
    <location>
        <begin position="34"/>
        <end position="115"/>
    </location>
</feature>
<feature type="binding site" evidence="15">
    <location>
        <position position="66"/>
    </location>
    <ligand>
        <name>Ca(2+)</name>
        <dbReference type="ChEBI" id="CHEBI:29108"/>
        <label>1</label>
    </ligand>
</feature>
<keyword evidence="9 18" id="KW-0732">Signal</keyword>
<dbReference type="GO" id="GO:0046872">
    <property type="term" value="F:metal ion binding"/>
    <property type="evidence" value="ECO:0007669"/>
    <property type="project" value="UniProtKB-UniRule"/>
</dbReference>
<gene>
    <name evidence="20" type="ORF">POTOM_061911</name>
</gene>
<feature type="binding site" evidence="15">
    <location>
        <position position="87"/>
    </location>
    <ligand>
        <name>Ca(2+)</name>
        <dbReference type="ChEBI" id="CHEBI:29108"/>
        <label>1</label>
    </ligand>
</feature>
<keyword evidence="5 18" id="KW-0964">Secreted</keyword>
<reference evidence="20" key="1">
    <citation type="journal article" date="2020" name="bioRxiv">
        <title>Hybrid origin of Populus tomentosa Carr. identified through genome sequencing and phylogenomic analysis.</title>
        <authorList>
            <person name="An X."/>
            <person name="Gao K."/>
            <person name="Chen Z."/>
            <person name="Li J."/>
            <person name="Yang X."/>
            <person name="Yang X."/>
            <person name="Zhou J."/>
            <person name="Guo T."/>
            <person name="Zhao T."/>
            <person name="Huang S."/>
            <person name="Miao D."/>
            <person name="Khan W.U."/>
            <person name="Rao P."/>
            <person name="Ye M."/>
            <person name="Lei B."/>
            <person name="Liao W."/>
            <person name="Wang J."/>
            <person name="Ji L."/>
            <person name="Li Y."/>
            <person name="Guo B."/>
            <person name="Mustafa N.S."/>
            <person name="Li S."/>
            <person name="Yun Q."/>
            <person name="Keller S.R."/>
            <person name="Mao J."/>
            <person name="Zhang R."/>
            <person name="Strauss S.H."/>
        </authorList>
    </citation>
    <scope>NUCLEOTIDE SEQUENCE</scope>
    <source>
        <strain evidence="20">GM15</strain>
        <tissue evidence="20">Leaf</tissue>
    </source>
</reference>
<evidence type="ECO:0000256" key="8">
    <source>
        <dbReference type="ARBA" id="ARBA00022723"/>
    </source>
</evidence>
<evidence type="ECO:0000313" key="20">
    <source>
        <dbReference type="EMBL" id="KAG6735481.1"/>
    </source>
</evidence>
<comment type="caution">
    <text evidence="20">The sequence shown here is derived from an EMBL/GenBank/DDBJ whole genome shotgun (WGS) entry which is preliminary data.</text>
</comment>
<dbReference type="EMBL" id="JAAWWB010002122">
    <property type="protein sequence ID" value="KAG6735481.1"/>
    <property type="molecule type" value="Genomic_DNA"/>
</dbReference>
<evidence type="ECO:0000256" key="6">
    <source>
        <dbReference type="ARBA" id="ARBA00022559"/>
    </source>
</evidence>
<dbReference type="OrthoDB" id="2113341at2759"/>
<comment type="cofactor">
    <cofactor evidence="15 18">
        <name>heme b</name>
        <dbReference type="ChEBI" id="CHEBI:60344"/>
    </cofactor>
    <text evidence="15 18">Binds 1 heme b (iron(II)-protoporphyrin IX) group per subunit.</text>
</comment>
<dbReference type="Pfam" id="PF00141">
    <property type="entry name" value="peroxidase"/>
    <property type="match status" value="1"/>
</dbReference>
<dbReference type="Gene3D" id="1.10.520.10">
    <property type="match status" value="1"/>
</dbReference>
<comment type="catalytic activity">
    <reaction evidence="1 18">
        <text>2 a phenolic donor + H2O2 = 2 a phenolic radical donor + 2 H2O</text>
        <dbReference type="Rhea" id="RHEA:56136"/>
        <dbReference type="ChEBI" id="CHEBI:15377"/>
        <dbReference type="ChEBI" id="CHEBI:16240"/>
        <dbReference type="ChEBI" id="CHEBI:139520"/>
        <dbReference type="ChEBI" id="CHEBI:139521"/>
        <dbReference type="EC" id="1.11.1.7"/>
    </reaction>
</comment>
<keyword evidence="21" id="KW-1185">Reference proteome</keyword>
<evidence type="ECO:0000256" key="9">
    <source>
        <dbReference type="ARBA" id="ARBA00022729"/>
    </source>
</evidence>
<evidence type="ECO:0000256" key="5">
    <source>
        <dbReference type="ARBA" id="ARBA00022525"/>
    </source>
</evidence>
<dbReference type="PRINTS" id="PR00461">
    <property type="entry name" value="PLPEROXIDASE"/>
</dbReference>
<dbReference type="AlphaFoldDB" id="A0A8X7XP23"/>
<evidence type="ECO:0000256" key="16">
    <source>
        <dbReference type="PIRSR" id="PIRSR600823-4"/>
    </source>
</evidence>
<keyword evidence="11 15" id="KW-0408">Iron</keyword>
<dbReference type="Gene3D" id="1.10.420.10">
    <property type="entry name" value="Peroxidase, domain 2"/>
    <property type="match status" value="1"/>
</dbReference>
<evidence type="ECO:0000256" key="10">
    <source>
        <dbReference type="ARBA" id="ARBA00023002"/>
    </source>
</evidence>
<comment type="subcellular location">
    <subcellularLocation>
        <location evidence="18">Secreted</location>
    </subcellularLocation>
</comment>
<dbReference type="GO" id="GO:0042744">
    <property type="term" value="P:hydrogen peroxide catabolic process"/>
    <property type="evidence" value="ECO:0007669"/>
    <property type="project" value="UniProtKB-KW"/>
</dbReference>
<dbReference type="PRINTS" id="PR00458">
    <property type="entry name" value="PEROXIDASE"/>
</dbReference>
<dbReference type="InterPro" id="IPR000823">
    <property type="entry name" value="Peroxidase_pln"/>
</dbReference>
<evidence type="ECO:0000256" key="2">
    <source>
        <dbReference type="ARBA" id="ARBA00002322"/>
    </source>
</evidence>
<feature type="site" description="Transition state stabilizer" evidence="16">
    <location>
        <position position="61"/>
    </location>
</feature>
<dbReference type="FunFam" id="1.10.420.10:FF:000007">
    <property type="entry name" value="Peroxidase"/>
    <property type="match status" value="1"/>
</dbReference>
<keyword evidence="7 18" id="KW-0349">Heme</keyword>
<sequence length="378" mass="41776">MASPGHNLFILLLFFMSFPCSKSRLSADYYNKTCPQFASIMEQIVSDKQIASPTTAAGVLRLFFHDCMVEGCDGSLLITSTSFNKAERDADIDQSIPGDAYDLVTRAKTALELQCPGIVSCADILATAARNLVTMVGGPYYHVRLGRKDGLVSNASLVEGNIAQPTMPLSDIISLFYSKGFSVQEMVALVGAHTIGFSHCKEFSHRLFNFSKTSETDPSYYPKYAEGLRKLCANYTKDPTMSAYNDVMTPGKFDNMYYKNLQRGLGLLSTDQALSVDRRTKPFVDLYAANETAFFEAFAHGMEKVSIYKIKTGKKGEVRHSTVCDPDITNAEADISRMYGLVVFKASSRQGGKAVFPVHIFEHDRKTKPPSALHMVEQ</sequence>
<feature type="domain" description="Plant heme peroxidase family profile" evidence="19">
    <location>
        <begin position="24"/>
        <end position="319"/>
    </location>
</feature>
<dbReference type="Proteomes" id="UP000886885">
    <property type="component" value="Unassembled WGS sequence"/>
</dbReference>
<keyword evidence="13 18" id="KW-0376">Hydrogen peroxide</keyword>
<dbReference type="InterPro" id="IPR019793">
    <property type="entry name" value="Peroxidases_heam-ligand_BS"/>
</dbReference>
<dbReference type="PANTHER" id="PTHR31517">
    <property type="match status" value="1"/>
</dbReference>
<dbReference type="InterPro" id="IPR010255">
    <property type="entry name" value="Haem_peroxidase_sf"/>
</dbReference>
<dbReference type="GO" id="GO:0020037">
    <property type="term" value="F:heme binding"/>
    <property type="evidence" value="ECO:0007669"/>
    <property type="project" value="UniProtKB-UniRule"/>
</dbReference>
<proteinExistence type="inferred from homology"/>
<evidence type="ECO:0000256" key="14">
    <source>
        <dbReference type="PIRSR" id="PIRSR600823-1"/>
    </source>
</evidence>
<evidence type="ECO:0000256" key="4">
    <source>
        <dbReference type="ARBA" id="ARBA00012313"/>
    </source>
</evidence>
<dbReference type="InterPro" id="IPR033905">
    <property type="entry name" value="Secretory_peroxidase"/>
</dbReference>
<comment type="similarity">
    <text evidence="3">Belongs to the peroxidase family. Ascorbate peroxidase subfamily.</text>
</comment>
<keyword evidence="10 18" id="KW-0560">Oxidoreductase</keyword>
<dbReference type="CDD" id="cd00693">
    <property type="entry name" value="secretory_peroxidase"/>
    <property type="match status" value="1"/>
</dbReference>
<dbReference type="EC" id="1.11.1.7" evidence="4 18"/>
<dbReference type="FunFam" id="1.10.520.10:FF:000008">
    <property type="entry name" value="Peroxidase"/>
    <property type="match status" value="1"/>
</dbReference>
<evidence type="ECO:0000256" key="3">
    <source>
        <dbReference type="ARBA" id="ARBA00006873"/>
    </source>
</evidence>
<feature type="binding site" evidence="15">
    <location>
        <position position="246"/>
    </location>
    <ligand>
        <name>Ca(2+)</name>
        <dbReference type="ChEBI" id="CHEBI:29108"/>
        <label>2</label>
    </ligand>
</feature>
<dbReference type="GO" id="GO:0006979">
    <property type="term" value="P:response to oxidative stress"/>
    <property type="evidence" value="ECO:0007669"/>
    <property type="project" value="UniProtKB-UniRule"/>
</dbReference>
<feature type="binding site" evidence="15">
    <location>
        <position position="254"/>
    </location>
    <ligand>
        <name>Ca(2+)</name>
        <dbReference type="ChEBI" id="CHEBI:29108"/>
        <label>2</label>
    </ligand>
</feature>
<comment type="cofactor">
    <cofactor evidence="15 18">
        <name>Ca(2+)</name>
        <dbReference type="ChEBI" id="CHEBI:29108"/>
    </cofactor>
    <text evidence="15 18">Binds 2 calcium ions per subunit.</text>
</comment>
<keyword evidence="8 15" id="KW-0479">Metal-binding</keyword>
<dbReference type="PROSITE" id="PS50873">
    <property type="entry name" value="PEROXIDASE_4"/>
    <property type="match status" value="1"/>
</dbReference>
<dbReference type="PROSITE" id="PS00436">
    <property type="entry name" value="PEROXIDASE_2"/>
    <property type="match status" value="1"/>
</dbReference>
<keyword evidence="6 18" id="KW-0575">Peroxidase</keyword>
<evidence type="ECO:0000256" key="1">
    <source>
        <dbReference type="ARBA" id="ARBA00000189"/>
    </source>
</evidence>
<dbReference type="GO" id="GO:0140825">
    <property type="term" value="F:lactoperoxidase activity"/>
    <property type="evidence" value="ECO:0007669"/>
    <property type="project" value="UniProtKB-EC"/>
</dbReference>
<feature type="binding site" evidence="15">
    <location>
        <position position="71"/>
    </location>
    <ligand>
        <name>Ca(2+)</name>
        <dbReference type="ChEBI" id="CHEBI:29108"/>
        <label>1</label>
    </ligand>
</feature>
<feature type="binding site" evidence="15">
    <location>
        <position position="73"/>
    </location>
    <ligand>
        <name>Ca(2+)</name>
        <dbReference type="ChEBI" id="CHEBI:29108"/>
        <label>1</label>
    </ligand>
</feature>
<comment type="similarity">
    <text evidence="18">Belongs to the peroxidase family. Classical plant (class III) peroxidase subfamily.</text>
</comment>
<dbReference type="PROSITE" id="PS00435">
    <property type="entry name" value="PEROXIDASE_1"/>
    <property type="match status" value="1"/>
</dbReference>
<comment type="function">
    <text evidence="2">Removal of H(2)O(2), oxidation of toxic reductants, biosynthesis and degradation of lignin, suberization, auxin catabolism, response to environmental stresses such as wounding, pathogen attack and oxidative stress. These functions might be dependent on each isozyme/isoform in each plant tissue.</text>
</comment>
<evidence type="ECO:0000313" key="21">
    <source>
        <dbReference type="Proteomes" id="UP000886885"/>
    </source>
</evidence>
<accession>A0A8X7XP23</accession>
<evidence type="ECO:0000256" key="11">
    <source>
        <dbReference type="ARBA" id="ARBA00023004"/>
    </source>
</evidence>
<organism evidence="20 21">
    <name type="scientific">Populus tomentosa</name>
    <name type="common">Chinese white poplar</name>
    <dbReference type="NCBI Taxonomy" id="118781"/>
    <lineage>
        <taxon>Eukaryota</taxon>
        <taxon>Viridiplantae</taxon>
        <taxon>Streptophyta</taxon>
        <taxon>Embryophyta</taxon>
        <taxon>Tracheophyta</taxon>
        <taxon>Spermatophyta</taxon>
        <taxon>Magnoliopsida</taxon>
        <taxon>eudicotyledons</taxon>
        <taxon>Gunneridae</taxon>
        <taxon>Pentapetalae</taxon>
        <taxon>rosids</taxon>
        <taxon>fabids</taxon>
        <taxon>Malpighiales</taxon>
        <taxon>Salicaceae</taxon>
        <taxon>Saliceae</taxon>
        <taxon>Populus</taxon>
    </lineage>
</organism>
<feature type="binding site" evidence="15">
    <location>
        <position position="194"/>
    </location>
    <ligand>
        <name>Ca(2+)</name>
        <dbReference type="ChEBI" id="CHEBI:29108"/>
        <label>2</label>
    </ligand>
</feature>
<feature type="signal peptide" evidence="18">
    <location>
        <begin position="1"/>
        <end position="23"/>
    </location>
</feature>
<dbReference type="InterPro" id="IPR002016">
    <property type="entry name" value="Haem_peroxidase"/>
</dbReference>
<dbReference type="GO" id="GO:0005576">
    <property type="term" value="C:extracellular region"/>
    <property type="evidence" value="ECO:0007669"/>
    <property type="project" value="UniProtKB-SubCell"/>
</dbReference>
<evidence type="ECO:0000259" key="19">
    <source>
        <dbReference type="PROSITE" id="PS50873"/>
    </source>
</evidence>
<keyword evidence="12 17" id="KW-1015">Disulfide bond</keyword>
<evidence type="ECO:0000256" key="7">
    <source>
        <dbReference type="ARBA" id="ARBA00022617"/>
    </source>
</evidence>
<evidence type="ECO:0000256" key="12">
    <source>
        <dbReference type="ARBA" id="ARBA00023157"/>
    </source>
</evidence>
<feature type="active site" description="Proton acceptor" evidence="14">
    <location>
        <position position="65"/>
    </location>
</feature>
<feature type="binding site" evidence="15">
    <location>
        <position position="69"/>
    </location>
    <ligand>
        <name>Ca(2+)</name>
        <dbReference type="ChEBI" id="CHEBI:29108"/>
        <label>1</label>
    </ligand>
</feature>
<name>A0A8X7XP23_POPTO</name>
<keyword evidence="15 18" id="KW-0106">Calcium</keyword>
<dbReference type="PANTHER" id="PTHR31517:SF17">
    <property type="entry name" value="PEROXIDASE 6"/>
    <property type="match status" value="1"/>
</dbReference>
<dbReference type="SUPFAM" id="SSF48113">
    <property type="entry name" value="Heme-dependent peroxidases"/>
    <property type="match status" value="1"/>
</dbReference>
<feature type="chain" id="PRO_5036515298" description="Peroxidase" evidence="18">
    <location>
        <begin position="24"/>
        <end position="378"/>
    </location>
</feature>
<evidence type="ECO:0000256" key="18">
    <source>
        <dbReference type="RuleBase" id="RU362060"/>
    </source>
</evidence>
<feature type="disulfide bond" evidence="17">
    <location>
        <begin position="200"/>
        <end position="232"/>
    </location>
</feature>
<evidence type="ECO:0000256" key="13">
    <source>
        <dbReference type="ARBA" id="ARBA00023324"/>
    </source>
</evidence>
<evidence type="ECO:0000256" key="15">
    <source>
        <dbReference type="PIRSR" id="PIRSR600823-3"/>
    </source>
</evidence>
<feature type="binding site" description="axial binding residue" evidence="15">
    <location>
        <position position="193"/>
    </location>
    <ligand>
        <name>heme b</name>
        <dbReference type="ChEBI" id="CHEBI:60344"/>
    </ligand>
    <ligandPart>
        <name>Fe</name>
        <dbReference type="ChEBI" id="CHEBI:18248"/>
    </ligandPart>
</feature>
<dbReference type="InterPro" id="IPR019794">
    <property type="entry name" value="Peroxidases_AS"/>
</dbReference>
<evidence type="ECO:0000256" key="17">
    <source>
        <dbReference type="PIRSR" id="PIRSR600823-5"/>
    </source>
</evidence>
<protein>
    <recommendedName>
        <fullName evidence="4 18">Peroxidase</fullName>
        <ecNumber evidence="4 18">1.11.1.7</ecNumber>
    </recommendedName>
</protein>
<feature type="binding site" evidence="15">
    <location>
        <position position="75"/>
    </location>
    <ligand>
        <name>Ca(2+)</name>
        <dbReference type="ChEBI" id="CHEBI:29108"/>
        <label>1</label>
    </ligand>
</feature>